<dbReference type="Proteomes" id="UP001372834">
    <property type="component" value="Unassembled WGS sequence"/>
</dbReference>
<dbReference type="AlphaFoldDB" id="A0AAN8SD35"/>
<evidence type="ECO:0000256" key="2">
    <source>
        <dbReference type="ARBA" id="ARBA00022525"/>
    </source>
</evidence>
<evidence type="ECO:0000259" key="12">
    <source>
        <dbReference type="PROSITE" id="PS50240"/>
    </source>
</evidence>
<evidence type="ECO:0000256" key="9">
    <source>
        <dbReference type="ARBA" id="ARBA00024195"/>
    </source>
</evidence>
<evidence type="ECO:0000313" key="13">
    <source>
        <dbReference type="EMBL" id="KAK6643237.1"/>
    </source>
</evidence>
<evidence type="ECO:0000256" key="3">
    <source>
        <dbReference type="ARBA" id="ARBA00022670"/>
    </source>
</evidence>
<dbReference type="InterPro" id="IPR051487">
    <property type="entry name" value="Ser/Thr_Proteases_Immune/Dev"/>
</dbReference>
<dbReference type="InterPro" id="IPR001314">
    <property type="entry name" value="Peptidase_S1A"/>
</dbReference>
<protein>
    <recommendedName>
        <fullName evidence="12">Peptidase S1 domain-containing protein</fullName>
    </recommendedName>
</protein>
<evidence type="ECO:0000313" key="14">
    <source>
        <dbReference type="Proteomes" id="UP001372834"/>
    </source>
</evidence>
<organism evidence="13 14">
    <name type="scientific">Polyplax serrata</name>
    <name type="common">Common mouse louse</name>
    <dbReference type="NCBI Taxonomy" id="468196"/>
    <lineage>
        <taxon>Eukaryota</taxon>
        <taxon>Metazoa</taxon>
        <taxon>Ecdysozoa</taxon>
        <taxon>Arthropoda</taxon>
        <taxon>Hexapoda</taxon>
        <taxon>Insecta</taxon>
        <taxon>Pterygota</taxon>
        <taxon>Neoptera</taxon>
        <taxon>Paraneoptera</taxon>
        <taxon>Psocodea</taxon>
        <taxon>Troctomorpha</taxon>
        <taxon>Phthiraptera</taxon>
        <taxon>Anoplura</taxon>
        <taxon>Polyplacidae</taxon>
        <taxon>Polyplax</taxon>
    </lineage>
</organism>
<dbReference type="InterPro" id="IPR018114">
    <property type="entry name" value="TRYPSIN_HIS"/>
</dbReference>
<dbReference type="InterPro" id="IPR033116">
    <property type="entry name" value="TRYPSIN_SER"/>
</dbReference>
<dbReference type="PANTHER" id="PTHR24256">
    <property type="entry name" value="TRYPTASE-RELATED"/>
    <property type="match status" value="1"/>
</dbReference>
<dbReference type="InterPro" id="IPR001254">
    <property type="entry name" value="Trypsin_dom"/>
</dbReference>
<dbReference type="SUPFAM" id="SSF50494">
    <property type="entry name" value="Trypsin-like serine proteases"/>
    <property type="match status" value="1"/>
</dbReference>
<evidence type="ECO:0000256" key="6">
    <source>
        <dbReference type="ARBA" id="ARBA00022825"/>
    </source>
</evidence>
<keyword evidence="8" id="KW-1015">Disulfide bond</keyword>
<keyword evidence="4 11" id="KW-0732">Signal</keyword>
<dbReference type="FunFam" id="2.40.10.10:FF:000146">
    <property type="entry name" value="Serine protease 53"/>
    <property type="match status" value="1"/>
</dbReference>
<evidence type="ECO:0000256" key="5">
    <source>
        <dbReference type="ARBA" id="ARBA00022801"/>
    </source>
</evidence>
<dbReference type="SMART" id="SM00020">
    <property type="entry name" value="Tryp_SPc"/>
    <property type="match status" value="1"/>
</dbReference>
<feature type="signal peptide" evidence="11">
    <location>
        <begin position="1"/>
        <end position="17"/>
    </location>
</feature>
<reference evidence="13 14" key="1">
    <citation type="submission" date="2023-10" db="EMBL/GenBank/DDBJ databases">
        <title>Genomes of two closely related lineages of the louse Polyplax serrata with different host specificities.</title>
        <authorList>
            <person name="Martinu J."/>
            <person name="Tarabai H."/>
            <person name="Stefka J."/>
            <person name="Hypsa V."/>
        </authorList>
    </citation>
    <scope>NUCLEOTIDE SEQUENCE [LARGE SCALE GENOMIC DNA]</scope>
    <source>
        <strain evidence="13">HR10_N</strain>
    </source>
</reference>
<dbReference type="PROSITE" id="PS50240">
    <property type="entry name" value="TRYPSIN_DOM"/>
    <property type="match status" value="1"/>
</dbReference>
<dbReference type="GO" id="GO:0006508">
    <property type="term" value="P:proteolysis"/>
    <property type="evidence" value="ECO:0007669"/>
    <property type="project" value="UniProtKB-KW"/>
</dbReference>
<dbReference type="PROSITE" id="PS00134">
    <property type="entry name" value="TRYPSIN_HIS"/>
    <property type="match status" value="1"/>
</dbReference>
<dbReference type="GO" id="GO:0005576">
    <property type="term" value="C:extracellular region"/>
    <property type="evidence" value="ECO:0007669"/>
    <property type="project" value="UniProtKB-SubCell"/>
</dbReference>
<dbReference type="InterPro" id="IPR009003">
    <property type="entry name" value="Peptidase_S1_PA"/>
</dbReference>
<proteinExistence type="inferred from homology"/>
<dbReference type="Pfam" id="PF00089">
    <property type="entry name" value="Trypsin"/>
    <property type="match status" value="1"/>
</dbReference>
<keyword evidence="7" id="KW-0865">Zymogen</keyword>
<evidence type="ECO:0000256" key="4">
    <source>
        <dbReference type="ARBA" id="ARBA00022729"/>
    </source>
</evidence>
<evidence type="ECO:0000256" key="7">
    <source>
        <dbReference type="ARBA" id="ARBA00023145"/>
    </source>
</evidence>
<keyword evidence="5 10" id="KW-0378">Hydrolase</keyword>
<comment type="caution">
    <text evidence="13">The sequence shown here is derived from an EMBL/GenBank/DDBJ whole genome shotgun (WGS) entry which is preliminary data.</text>
</comment>
<evidence type="ECO:0000256" key="1">
    <source>
        <dbReference type="ARBA" id="ARBA00004613"/>
    </source>
</evidence>
<sequence>MKTAILFILATATTALAAGIYFPETPMQAGQRRRPKIVGGVEAEPHTIPYQAGLFLDGSFCGASLITKRYALTAAHCTATKNAIVVLGSHRINDKEPEKVLVKAKKLIPHPKYNFPVGLANDIAVVELAEEVELNENIQVVKLADSGIGSLEGETAQVSGWGLAYSNATTISPVLRVVESTLMNNDDCAAKFGFPVQKTVVCLDGSKKKGACNGDSGGPLVIKTKNGTVQVGVVSYGSSAGCEKGYPTAYTRVASYRDWLKKTTDYE</sequence>
<evidence type="ECO:0000256" key="10">
    <source>
        <dbReference type="RuleBase" id="RU363034"/>
    </source>
</evidence>
<dbReference type="CDD" id="cd00190">
    <property type="entry name" value="Tryp_SPc"/>
    <property type="match status" value="1"/>
</dbReference>
<dbReference type="GO" id="GO:0004252">
    <property type="term" value="F:serine-type endopeptidase activity"/>
    <property type="evidence" value="ECO:0007669"/>
    <property type="project" value="InterPro"/>
</dbReference>
<evidence type="ECO:0000256" key="8">
    <source>
        <dbReference type="ARBA" id="ARBA00023157"/>
    </source>
</evidence>
<keyword evidence="6 10" id="KW-0720">Serine protease</keyword>
<dbReference type="InterPro" id="IPR043504">
    <property type="entry name" value="Peptidase_S1_PA_chymotrypsin"/>
</dbReference>
<feature type="chain" id="PRO_5042995837" description="Peptidase S1 domain-containing protein" evidence="11">
    <location>
        <begin position="18"/>
        <end position="267"/>
    </location>
</feature>
<name>A0AAN8SD35_POLSC</name>
<dbReference type="PROSITE" id="PS00135">
    <property type="entry name" value="TRYPSIN_SER"/>
    <property type="match status" value="1"/>
</dbReference>
<dbReference type="EMBL" id="JAWJWE010000002">
    <property type="protein sequence ID" value="KAK6643237.1"/>
    <property type="molecule type" value="Genomic_DNA"/>
</dbReference>
<dbReference type="Gene3D" id="2.40.10.10">
    <property type="entry name" value="Trypsin-like serine proteases"/>
    <property type="match status" value="1"/>
</dbReference>
<keyword evidence="3 10" id="KW-0645">Protease</keyword>
<feature type="domain" description="Peptidase S1" evidence="12">
    <location>
        <begin position="37"/>
        <end position="265"/>
    </location>
</feature>
<comment type="subcellular location">
    <subcellularLocation>
        <location evidence="1">Secreted</location>
    </subcellularLocation>
</comment>
<gene>
    <name evidence="13" type="ORF">RUM43_004742</name>
</gene>
<evidence type="ECO:0000256" key="11">
    <source>
        <dbReference type="SAM" id="SignalP"/>
    </source>
</evidence>
<dbReference type="PRINTS" id="PR00722">
    <property type="entry name" value="CHYMOTRYPSIN"/>
</dbReference>
<comment type="similarity">
    <text evidence="9">Belongs to the peptidase S1 family. CLIP subfamily.</text>
</comment>
<accession>A0AAN8SD35</accession>
<keyword evidence="2" id="KW-0964">Secreted</keyword>